<dbReference type="SUPFAM" id="SSF51735">
    <property type="entry name" value="NAD(P)-binding Rossmann-fold domains"/>
    <property type="match status" value="1"/>
</dbReference>
<protein>
    <submittedName>
        <fullName evidence="2">NAD/NADP octopine/nopaline dehydrogenase family protein</fullName>
        <ecNumber evidence="2">1.5.1.-</ecNumber>
    </submittedName>
</protein>
<evidence type="ECO:0000313" key="3">
    <source>
        <dbReference type="Proteomes" id="UP001224775"/>
    </source>
</evidence>
<dbReference type="PANTHER" id="PTHR38015">
    <property type="entry name" value="BLR6086 PROTEIN"/>
    <property type="match status" value="1"/>
</dbReference>
<accession>A0AAD9DIN8</accession>
<dbReference type="InterPro" id="IPR051729">
    <property type="entry name" value="Opine/Lysopine_DH"/>
</dbReference>
<dbReference type="EMBL" id="JATAAI010000001">
    <property type="protein sequence ID" value="KAK1748662.1"/>
    <property type="molecule type" value="Genomic_DNA"/>
</dbReference>
<reference evidence="2" key="1">
    <citation type="submission" date="2023-06" db="EMBL/GenBank/DDBJ databases">
        <title>Survivors Of The Sea: Transcriptome response of Skeletonema marinoi to long-term dormancy.</title>
        <authorList>
            <person name="Pinder M.I.M."/>
            <person name="Kourtchenko O."/>
            <person name="Robertson E.K."/>
            <person name="Larsson T."/>
            <person name="Maumus F."/>
            <person name="Osuna-Cruz C.M."/>
            <person name="Vancaester E."/>
            <person name="Stenow R."/>
            <person name="Vandepoele K."/>
            <person name="Ploug H."/>
            <person name="Bruchert V."/>
            <person name="Godhe A."/>
            <person name="Topel M."/>
        </authorList>
    </citation>
    <scope>NUCLEOTIDE SEQUENCE</scope>
    <source>
        <strain evidence="2">R05AC</strain>
    </source>
</reference>
<proteinExistence type="predicted"/>
<dbReference type="InterPro" id="IPR013328">
    <property type="entry name" value="6PGD_dom2"/>
</dbReference>
<sequence length="429" mass="48263">MMKVLLCGGGNAIHVLSSYISSRDDTHVTVLSLFPGEADKLRDAIPEEGIRCINDLGDDVYGKPDAVIGKAEDVPKDLDIVVFALPSFTHEMYLKALKPYVKAGVTIGAMPGEGGFDLCAIHNLGSEFCRHSNIFALETLPWACRILEYGKKVEVLGTKKEVEVIVSPKHGTTKDEVVTEVLHKLVGRLPELDPADNFLAVTLMNINSVWHPTISYGFYRNRDVTVPFDEPPLFYYGADEYTGEKLSKISDEVLEIKRVLLEKYPSLHLHSLHHVSEWMLRSYGDDIGDKTSIYTMLRTNKGYRGLTHPMREVQVEGQTKYLPNFRYRYFTEDLPMGLIVTRGIAELAGVKTPHMDDVILWCQEMLGKEYLVDGELKGKDLEYTRAPQRYGFDTLDSFMEVNHYLDDAPTKAVENHVSSLATKVETPAQ</sequence>
<organism evidence="2 3">
    <name type="scientific">Skeletonema marinoi</name>
    <dbReference type="NCBI Taxonomy" id="267567"/>
    <lineage>
        <taxon>Eukaryota</taxon>
        <taxon>Sar</taxon>
        <taxon>Stramenopiles</taxon>
        <taxon>Ochrophyta</taxon>
        <taxon>Bacillariophyta</taxon>
        <taxon>Coscinodiscophyceae</taxon>
        <taxon>Thalassiosirophycidae</taxon>
        <taxon>Thalassiosirales</taxon>
        <taxon>Skeletonemataceae</taxon>
        <taxon>Skeletonema</taxon>
        <taxon>Skeletonema marinoi-dohrnii complex</taxon>
    </lineage>
</organism>
<dbReference type="InterPro" id="IPR036291">
    <property type="entry name" value="NAD(P)-bd_dom_sf"/>
</dbReference>
<evidence type="ECO:0000313" key="2">
    <source>
        <dbReference type="EMBL" id="KAK1748662.1"/>
    </source>
</evidence>
<dbReference type="GO" id="GO:0016491">
    <property type="term" value="F:oxidoreductase activity"/>
    <property type="evidence" value="ECO:0007669"/>
    <property type="project" value="UniProtKB-KW"/>
</dbReference>
<evidence type="ECO:0000259" key="1">
    <source>
        <dbReference type="Pfam" id="PF02317"/>
    </source>
</evidence>
<gene>
    <name evidence="2" type="ORF">QTG54_000601</name>
</gene>
<dbReference type="SUPFAM" id="SSF48179">
    <property type="entry name" value="6-phosphogluconate dehydrogenase C-terminal domain-like"/>
    <property type="match status" value="1"/>
</dbReference>
<dbReference type="PANTHER" id="PTHR38015:SF1">
    <property type="entry name" value="OPINE DEHYDROGENASE DOMAIN-CONTAINING PROTEIN"/>
    <property type="match status" value="1"/>
</dbReference>
<feature type="domain" description="Opine dehydrogenase" evidence="1">
    <location>
        <begin position="195"/>
        <end position="366"/>
    </location>
</feature>
<comment type="caution">
    <text evidence="2">The sequence shown here is derived from an EMBL/GenBank/DDBJ whole genome shotgun (WGS) entry which is preliminary data.</text>
</comment>
<keyword evidence="2" id="KW-0560">Oxidoreductase</keyword>
<keyword evidence="3" id="KW-1185">Reference proteome</keyword>
<dbReference type="InterPro" id="IPR003421">
    <property type="entry name" value="Opine_DH"/>
</dbReference>
<dbReference type="InterPro" id="IPR008927">
    <property type="entry name" value="6-PGluconate_DH-like_C_sf"/>
</dbReference>
<dbReference type="EC" id="1.5.1.-" evidence="2"/>
<dbReference type="AlphaFoldDB" id="A0AAD9DIN8"/>
<dbReference type="Gene3D" id="1.10.1040.10">
    <property type="entry name" value="N-(1-d-carboxylethyl)-l-norvaline Dehydrogenase, domain 2"/>
    <property type="match status" value="1"/>
</dbReference>
<name>A0AAD9DIN8_9STRA</name>
<dbReference type="Pfam" id="PF02317">
    <property type="entry name" value="Octopine_DH"/>
    <property type="match status" value="1"/>
</dbReference>
<dbReference type="Proteomes" id="UP001224775">
    <property type="component" value="Unassembled WGS sequence"/>
</dbReference>
<dbReference type="Gene3D" id="3.40.50.720">
    <property type="entry name" value="NAD(P)-binding Rossmann-like Domain"/>
    <property type="match status" value="1"/>
</dbReference>